<dbReference type="Pfam" id="PF03009">
    <property type="entry name" value="GDPD"/>
    <property type="match status" value="1"/>
</dbReference>
<proteinExistence type="predicted"/>
<dbReference type="PANTHER" id="PTHR46211:SF14">
    <property type="entry name" value="GLYCEROPHOSPHODIESTER PHOSPHODIESTERASE"/>
    <property type="match status" value="1"/>
</dbReference>
<reference evidence="2 3" key="1">
    <citation type="submission" date="2023-08" db="EMBL/GenBank/DDBJ databases">
        <title>Genome sequence of Thermaerobacter compostii strain Ins1, a spore-forming filamentous bacterium isolated from a deep geothermal reservoir.</title>
        <authorList>
            <person name="Bregnard D."/>
            <person name="Gonzalez D."/>
            <person name="Junier P."/>
        </authorList>
    </citation>
    <scope>NUCLEOTIDE SEQUENCE [LARGE SCALE GENOMIC DNA]</scope>
    <source>
        <strain evidence="2 3">Ins1</strain>
    </source>
</reference>
<name>A0ABZ0QQR6_9FIRM</name>
<accession>A0ABZ0QQR6</accession>
<dbReference type="InterPro" id="IPR017946">
    <property type="entry name" value="PLC-like_Pdiesterase_TIM-brl"/>
</dbReference>
<protein>
    <submittedName>
        <fullName evidence="2">Glycerophosphodiester phosphodiesterase family protein</fullName>
    </submittedName>
</protein>
<dbReference type="RefSeq" id="WP_135224276.1">
    <property type="nucleotide sequence ID" value="NZ_CP132508.1"/>
</dbReference>
<dbReference type="SUPFAM" id="SSF51695">
    <property type="entry name" value="PLC-like phosphodiesterases"/>
    <property type="match status" value="1"/>
</dbReference>
<gene>
    <name evidence="2" type="ORF">Q5761_10220</name>
</gene>
<sequence length="255" mass="28461">MDRGLPSLAWALERQRPLTCAHRGGRARAPENTLSAFREAVAAGVDMVELDVQLTADGEVVVFHDADLRRTTNGKGRVAEARWDEVRQLDAGAWFGGRFRGERVPTLAEVLHWARGRVYLQIELKPYGRDAAALCERVVELVRQRDMHDQVMLLSFDHYVLRWCKEVAPDIMTGAICQARLIDPVAVARSAGADVFCVDAEHLAPEEVYLLHRAQIAVHSFGESRAVLRELAGWGVDILQSDDPQALGEFAMARR</sequence>
<dbReference type="Proteomes" id="UP001304683">
    <property type="component" value="Chromosome"/>
</dbReference>
<keyword evidence="3" id="KW-1185">Reference proteome</keyword>
<dbReference type="PROSITE" id="PS51704">
    <property type="entry name" value="GP_PDE"/>
    <property type="match status" value="1"/>
</dbReference>
<dbReference type="InterPro" id="IPR030395">
    <property type="entry name" value="GP_PDE_dom"/>
</dbReference>
<evidence type="ECO:0000259" key="1">
    <source>
        <dbReference type="PROSITE" id="PS51704"/>
    </source>
</evidence>
<dbReference type="PANTHER" id="PTHR46211">
    <property type="entry name" value="GLYCEROPHOSPHORYL DIESTER PHOSPHODIESTERASE"/>
    <property type="match status" value="1"/>
</dbReference>
<dbReference type="EMBL" id="CP132508">
    <property type="protein sequence ID" value="WPD18725.1"/>
    <property type="molecule type" value="Genomic_DNA"/>
</dbReference>
<feature type="domain" description="GP-PDE" evidence="1">
    <location>
        <begin position="17"/>
        <end position="251"/>
    </location>
</feature>
<dbReference type="Gene3D" id="3.20.20.190">
    <property type="entry name" value="Phosphatidylinositol (PI) phosphodiesterase"/>
    <property type="match status" value="1"/>
</dbReference>
<evidence type="ECO:0000313" key="2">
    <source>
        <dbReference type="EMBL" id="WPD18725.1"/>
    </source>
</evidence>
<evidence type="ECO:0000313" key="3">
    <source>
        <dbReference type="Proteomes" id="UP001304683"/>
    </source>
</evidence>
<organism evidence="2 3">
    <name type="scientific">Thermaerobacter composti</name>
    <dbReference type="NCBI Taxonomy" id="554949"/>
    <lineage>
        <taxon>Bacteria</taxon>
        <taxon>Bacillati</taxon>
        <taxon>Bacillota</taxon>
        <taxon>Clostridia</taxon>
        <taxon>Eubacteriales</taxon>
        <taxon>Clostridiales Family XVII. Incertae Sedis</taxon>
        <taxon>Thermaerobacter</taxon>
    </lineage>
</organism>
<dbReference type="PROSITE" id="PS50007">
    <property type="entry name" value="PIPLC_X_DOMAIN"/>
    <property type="match status" value="1"/>
</dbReference>